<reference evidence="3 4" key="1">
    <citation type="submission" date="2014-02" db="EMBL/GenBank/DDBJ databases">
        <title>The small core and large imbalanced accessory genome model reveals a collaborative survival strategy of Sorangium cellulosum strains in nature.</title>
        <authorList>
            <person name="Han K."/>
            <person name="Peng R."/>
            <person name="Blom J."/>
            <person name="Li Y.-Z."/>
        </authorList>
    </citation>
    <scope>NUCLEOTIDE SEQUENCE [LARGE SCALE GENOMIC DNA]</scope>
    <source>
        <strain evidence="3 4">So0157-18</strain>
    </source>
</reference>
<sequence length="214" mass="23801">MSQSAYPEHHAGRLLSVAEWAALPEDQPGELVDGRLVEEEMSDCVHELAVAWLIQMLRAWAVPRGGLVFGSEVKYALKPRRGRKSDVSVFLSRARKPPARGPVGIPPDIMIETVSPAPRDERRDRVEKLEEYAAFGVPWYWLLDPQLRSFEVHELTRDGSYVRRLAATGGLLQEVPGCAGLSLDLDALFRELDELEAVEQQEPPPPPGSAEGEE</sequence>
<dbReference type="Pfam" id="PF05685">
    <property type="entry name" value="Uma2"/>
    <property type="match status" value="1"/>
</dbReference>
<dbReference type="CDD" id="cd06260">
    <property type="entry name" value="DUF820-like"/>
    <property type="match status" value="1"/>
</dbReference>
<evidence type="ECO:0000256" key="1">
    <source>
        <dbReference type="SAM" id="MobiDB-lite"/>
    </source>
</evidence>
<evidence type="ECO:0000313" key="3">
    <source>
        <dbReference type="EMBL" id="KYF65195.1"/>
    </source>
</evidence>
<dbReference type="SUPFAM" id="SSF52980">
    <property type="entry name" value="Restriction endonuclease-like"/>
    <property type="match status" value="1"/>
</dbReference>
<dbReference type="AlphaFoldDB" id="A0A150QB27"/>
<feature type="domain" description="Putative restriction endonuclease" evidence="2">
    <location>
        <begin position="23"/>
        <end position="185"/>
    </location>
</feature>
<comment type="caution">
    <text evidence="3">The sequence shown here is derived from an EMBL/GenBank/DDBJ whole genome shotgun (WGS) entry which is preliminary data.</text>
</comment>
<dbReference type="PANTHER" id="PTHR34107:SF4">
    <property type="entry name" value="SLL1222 PROTEIN"/>
    <property type="match status" value="1"/>
</dbReference>
<dbReference type="InterPro" id="IPR012296">
    <property type="entry name" value="Nuclease_put_TT1808"/>
</dbReference>
<dbReference type="InterPro" id="IPR011335">
    <property type="entry name" value="Restrct_endonuc-II-like"/>
</dbReference>
<organism evidence="3 4">
    <name type="scientific">Sorangium cellulosum</name>
    <name type="common">Polyangium cellulosum</name>
    <dbReference type="NCBI Taxonomy" id="56"/>
    <lineage>
        <taxon>Bacteria</taxon>
        <taxon>Pseudomonadati</taxon>
        <taxon>Myxococcota</taxon>
        <taxon>Polyangia</taxon>
        <taxon>Polyangiales</taxon>
        <taxon>Polyangiaceae</taxon>
        <taxon>Sorangium</taxon>
    </lineage>
</organism>
<evidence type="ECO:0000259" key="2">
    <source>
        <dbReference type="Pfam" id="PF05685"/>
    </source>
</evidence>
<dbReference type="Gene3D" id="3.90.1570.10">
    <property type="entry name" value="tt1808, chain A"/>
    <property type="match status" value="1"/>
</dbReference>
<dbReference type="EMBL" id="JELX01000455">
    <property type="protein sequence ID" value="KYF65195.1"/>
    <property type="molecule type" value="Genomic_DNA"/>
</dbReference>
<dbReference type="Proteomes" id="UP000075604">
    <property type="component" value="Unassembled WGS sequence"/>
</dbReference>
<accession>A0A150QB27</accession>
<dbReference type="PANTHER" id="PTHR34107">
    <property type="entry name" value="SLL0198 PROTEIN-RELATED"/>
    <property type="match status" value="1"/>
</dbReference>
<dbReference type="InterPro" id="IPR008538">
    <property type="entry name" value="Uma2"/>
</dbReference>
<gene>
    <name evidence="3" type="ORF">BE04_30850</name>
</gene>
<name>A0A150QB27_SORCE</name>
<evidence type="ECO:0000313" key="4">
    <source>
        <dbReference type="Proteomes" id="UP000075604"/>
    </source>
</evidence>
<feature type="region of interest" description="Disordered" evidence="1">
    <location>
        <begin position="194"/>
        <end position="214"/>
    </location>
</feature>
<protein>
    <recommendedName>
        <fullName evidence="2">Putative restriction endonuclease domain-containing protein</fullName>
    </recommendedName>
</protein>
<proteinExistence type="predicted"/>